<evidence type="ECO:0000313" key="3">
    <source>
        <dbReference type="Proteomes" id="UP000230731"/>
    </source>
</evidence>
<reference evidence="3" key="1">
    <citation type="submission" date="2017-09" db="EMBL/GenBank/DDBJ databases">
        <title>Depth-based differentiation of microbial function through sediment-hosted aquifers and enrichment of novel symbionts in the deep terrestrial subsurface.</title>
        <authorList>
            <person name="Probst A.J."/>
            <person name="Ladd B."/>
            <person name="Jarett J.K."/>
            <person name="Geller-Mcgrath D.E."/>
            <person name="Sieber C.M.K."/>
            <person name="Emerson J.B."/>
            <person name="Anantharaman K."/>
            <person name="Thomas B.C."/>
            <person name="Malmstrom R."/>
            <person name="Stieglmeier M."/>
            <person name="Klingl A."/>
            <person name="Woyke T."/>
            <person name="Ryan C.M."/>
            <person name="Banfield J.F."/>
        </authorList>
    </citation>
    <scope>NUCLEOTIDE SEQUENCE [LARGE SCALE GENOMIC DNA]</scope>
</reference>
<feature type="transmembrane region" description="Helical" evidence="1">
    <location>
        <begin position="37"/>
        <end position="60"/>
    </location>
</feature>
<organism evidence="2 3">
    <name type="scientific">Candidatus Andersenbacteria bacterium CG10_big_fil_rev_8_21_14_0_10_54_11</name>
    <dbReference type="NCBI Taxonomy" id="1974485"/>
    <lineage>
        <taxon>Bacteria</taxon>
        <taxon>Candidatus Anderseniibacteriota</taxon>
    </lineage>
</organism>
<evidence type="ECO:0000313" key="2">
    <source>
        <dbReference type="EMBL" id="PIT97929.1"/>
    </source>
</evidence>
<keyword evidence="1" id="KW-0472">Membrane</keyword>
<sequence length="168" mass="18256">MTTHRRSDALPFPDLKKTGIYIVFANSISMPPVDTNYLAVLVGAGINMAVGMFWYSTAGFGKPWMTMMGMTNNDLKSAKKKGMGKIYTAAIMSALIQVWVLSIFIDWAQAATVNEGAATGLLLWLGFVATVSLGTILWENKPVKLYLLNNGYNVVALTVNGALLAIWT</sequence>
<dbReference type="Proteomes" id="UP000230731">
    <property type="component" value="Unassembled WGS sequence"/>
</dbReference>
<dbReference type="EMBL" id="PEZP01000039">
    <property type="protein sequence ID" value="PIT97929.1"/>
    <property type="molecule type" value="Genomic_DNA"/>
</dbReference>
<dbReference type="AlphaFoldDB" id="A0A2M6WYS4"/>
<comment type="caution">
    <text evidence="2">The sequence shown here is derived from an EMBL/GenBank/DDBJ whole genome shotgun (WGS) entry which is preliminary data.</text>
</comment>
<gene>
    <name evidence="2" type="ORF">COT71_03225</name>
</gene>
<dbReference type="InterPro" id="IPR013879">
    <property type="entry name" value="DUF1761"/>
</dbReference>
<keyword evidence="1" id="KW-1133">Transmembrane helix</keyword>
<evidence type="ECO:0008006" key="4">
    <source>
        <dbReference type="Google" id="ProtNLM"/>
    </source>
</evidence>
<proteinExistence type="predicted"/>
<keyword evidence="1" id="KW-0812">Transmembrane</keyword>
<accession>A0A2M6WYS4</accession>
<dbReference type="Pfam" id="PF08570">
    <property type="entry name" value="DUF1761"/>
    <property type="match status" value="1"/>
</dbReference>
<name>A0A2M6WYS4_9BACT</name>
<feature type="transmembrane region" description="Helical" evidence="1">
    <location>
        <begin position="145"/>
        <end position="167"/>
    </location>
</feature>
<evidence type="ECO:0000256" key="1">
    <source>
        <dbReference type="SAM" id="Phobius"/>
    </source>
</evidence>
<protein>
    <recommendedName>
        <fullName evidence="4">DUF1761 domain-containing protein</fullName>
    </recommendedName>
</protein>
<feature type="transmembrane region" description="Helical" evidence="1">
    <location>
        <begin position="86"/>
        <end position="105"/>
    </location>
</feature>
<feature type="transmembrane region" description="Helical" evidence="1">
    <location>
        <begin position="117"/>
        <end position="138"/>
    </location>
</feature>